<dbReference type="InterPro" id="IPR025322">
    <property type="entry name" value="PADRE_dom"/>
</dbReference>
<organism evidence="1">
    <name type="scientific">Davidia involucrata</name>
    <name type="common">Dove tree</name>
    <dbReference type="NCBI Taxonomy" id="16924"/>
    <lineage>
        <taxon>Eukaryota</taxon>
        <taxon>Viridiplantae</taxon>
        <taxon>Streptophyta</taxon>
        <taxon>Embryophyta</taxon>
        <taxon>Tracheophyta</taxon>
        <taxon>Spermatophyta</taxon>
        <taxon>Magnoliopsida</taxon>
        <taxon>eudicotyledons</taxon>
        <taxon>Gunneridae</taxon>
        <taxon>Pentapetalae</taxon>
        <taxon>asterids</taxon>
        <taxon>Cornales</taxon>
        <taxon>Nyssaceae</taxon>
        <taxon>Davidia</taxon>
    </lineage>
</organism>
<reference evidence="1" key="1">
    <citation type="submission" date="2019-08" db="EMBL/GenBank/DDBJ databases">
        <title>Reference gene set and small RNA set construction with multiple tissues from Davidia involucrata Baill.</title>
        <authorList>
            <person name="Yang H."/>
            <person name="Zhou C."/>
            <person name="Li G."/>
            <person name="Wang J."/>
            <person name="Gao P."/>
            <person name="Wang M."/>
            <person name="Wang R."/>
            <person name="Zhao Y."/>
        </authorList>
    </citation>
    <scope>NUCLEOTIDE SEQUENCE</scope>
    <source>
        <tissue evidence="1">Mixed with DoveR01_LX</tissue>
    </source>
</reference>
<protein>
    <submittedName>
        <fullName evidence="1">Uncharacterized protein</fullName>
    </submittedName>
</protein>
<dbReference type="EMBL" id="GHES01038673">
    <property type="protein sequence ID" value="MPA69232.1"/>
    <property type="molecule type" value="Transcribed_RNA"/>
</dbReference>
<proteinExistence type="predicted"/>
<dbReference type="AlphaFoldDB" id="A0A5B7BJZ0"/>
<dbReference type="Pfam" id="PF14009">
    <property type="entry name" value="PADRE"/>
    <property type="match status" value="1"/>
</dbReference>
<dbReference type="PANTHER" id="PTHR33052">
    <property type="entry name" value="DUF4228 DOMAIN PROTEIN-RELATED"/>
    <property type="match status" value="1"/>
</dbReference>
<accession>A0A5B7BJZ0</accession>
<name>A0A5B7BJZ0_DAVIN</name>
<gene>
    <name evidence="1" type="ORF">Din_038673</name>
</gene>
<evidence type="ECO:0000313" key="1">
    <source>
        <dbReference type="EMBL" id="MPA69232.1"/>
    </source>
</evidence>
<sequence length="204" mass="22599">MGGCLSSAAVMRESAAEQPSANVISVNGDLREYRIPLSVSQILNMEASSYFVCNSDCLYYDDYIPALDPGHQLEAGQIYFVLPTSKLQYRLSASDMAALAVKATLALQNNKKKQPHRRNKKAARISPFLEVNQRVSSNSEGDFDSNIIGVAKKKSFDKPAALGISRSGSVRKVQRYSSRRAKHAVRSFRVRLTTIYEGSVLQLY</sequence>